<comment type="caution">
    <text evidence="1">The sequence shown here is derived from an EMBL/GenBank/DDBJ whole genome shotgun (WGS) entry which is preliminary data.</text>
</comment>
<keyword evidence="2" id="KW-1185">Reference proteome</keyword>
<evidence type="ECO:0000313" key="1">
    <source>
        <dbReference type="EMBL" id="CAG8779207.1"/>
    </source>
</evidence>
<dbReference type="EMBL" id="CAJVQC010044269">
    <property type="protein sequence ID" value="CAG8779207.1"/>
    <property type="molecule type" value="Genomic_DNA"/>
</dbReference>
<evidence type="ECO:0000313" key="2">
    <source>
        <dbReference type="Proteomes" id="UP000789920"/>
    </source>
</evidence>
<proteinExistence type="predicted"/>
<feature type="non-terminal residue" evidence="1">
    <location>
        <position position="462"/>
    </location>
</feature>
<feature type="non-terminal residue" evidence="1">
    <location>
        <position position="1"/>
    </location>
</feature>
<organism evidence="1 2">
    <name type="scientific">Racocetra persica</name>
    <dbReference type="NCBI Taxonomy" id="160502"/>
    <lineage>
        <taxon>Eukaryota</taxon>
        <taxon>Fungi</taxon>
        <taxon>Fungi incertae sedis</taxon>
        <taxon>Mucoromycota</taxon>
        <taxon>Glomeromycotina</taxon>
        <taxon>Glomeromycetes</taxon>
        <taxon>Diversisporales</taxon>
        <taxon>Gigasporaceae</taxon>
        <taxon>Racocetra</taxon>
    </lineage>
</organism>
<name>A0ACA9R6D8_9GLOM</name>
<sequence length="462" mass="52503">PPSTGMQDISLNEEEDMSLVIGQDSISSETSNDTLKKKFDSEKQEPPSMGVQDMSLDGEEDMSLVIGQDSISSETSNDTLKKRVDSEKQDPLSMGVQDMSLDGEEDMSLVSGQDSISSETPNDTLFNVPDVSLIENEKMPLVEGVTTTFADEEDDMDIDEDYIPMSPQVDNNFDSPTKHSDEADMSLVDSVYVESKNNTTAIDVTSEELRFMKEAIEEQSAQIQIFVAERDNLIKELRNLQSQCTKLQNEKTELNKGIDEAKRLAHENKCFTEEDRTRYHDQYENLVATHLWRPVKLSNEFAHMIYDDSLQVKINLRAISGQGESIRSIIDVSLIASDNMNTEDKQYYQLMLCGIHEFIIQNIIGPIQMVEISRILKDIVSYWQKVKKLYREIFVLSFRFPIELIASNDDNARDVLSYPILENIEWRLEHSYGNIDEQAIFDTIKTQFSRGGIGCIKATCIE</sequence>
<dbReference type="Proteomes" id="UP000789920">
    <property type="component" value="Unassembled WGS sequence"/>
</dbReference>
<protein>
    <submittedName>
        <fullName evidence="1">33953_t:CDS:1</fullName>
    </submittedName>
</protein>
<reference evidence="1" key="1">
    <citation type="submission" date="2021-06" db="EMBL/GenBank/DDBJ databases">
        <authorList>
            <person name="Kallberg Y."/>
            <person name="Tangrot J."/>
            <person name="Rosling A."/>
        </authorList>
    </citation>
    <scope>NUCLEOTIDE SEQUENCE</scope>
    <source>
        <strain evidence="1">MA461A</strain>
    </source>
</reference>
<accession>A0ACA9R6D8</accession>
<gene>
    <name evidence="1" type="ORF">RPERSI_LOCUS17333</name>
</gene>